<dbReference type="GO" id="GO:0015459">
    <property type="term" value="F:potassium channel regulator activity"/>
    <property type="evidence" value="ECO:0007669"/>
    <property type="project" value="TreeGrafter"/>
</dbReference>
<comment type="subcellular location">
    <subcellularLocation>
        <location evidence="1">Membrane</location>
        <topology evidence="1">Multi-pass membrane protein</topology>
    </subcellularLocation>
</comment>
<evidence type="ECO:0000256" key="6">
    <source>
        <dbReference type="ARBA" id="ARBA00023136"/>
    </source>
</evidence>
<keyword evidence="8" id="KW-0407">Ion channel</keyword>
<comment type="caution">
    <text evidence="9">The sequence shown here is derived from an EMBL/GenBank/DDBJ whole genome shotgun (WGS) entry which is preliminary data.</text>
</comment>
<organism evidence="9 10">
    <name type="scientific">Clonorchis sinensis</name>
    <name type="common">Chinese liver fluke</name>
    <dbReference type="NCBI Taxonomy" id="79923"/>
    <lineage>
        <taxon>Eukaryota</taxon>
        <taxon>Metazoa</taxon>
        <taxon>Spiralia</taxon>
        <taxon>Lophotrochozoa</taxon>
        <taxon>Platyhelminthes</taxon>
        <taxon>Trematoda</taxon>
        <taxon>Digenea</taxon>
        <taxon>Opisthorchiida</taxon>
        <taxon>Opisthorchiata</taxon>
        <taxon>Opisthorchiidae</taxon>
        <taxon>Clonorchis</taxon>
    </lineage>
</organism>
<keyword evidence="4" id="KW-1133">Transmembrane helix</keyword>
<evidence type="ECO:0000256" key="5">
    <source>
        <dbReference type="ARBA" id="ARBA00023065"/>
    </source>
</evidence>
<evidence type="ECO:0000256" key="8">
    <source>
        <dbReference type="ARBA" id="ARBA00023303"/>
    </source>
</evidence>
<dbReference type="GO" id="GO:0015269">
    <property type="term" value="F:calcium-activated potassium channel activity"/>
    <property type="evidence" value="ECO:0007669"/>
    <property type="project" value="InterPro"/>
</dbReference>
<sequence length="258" mass="30107">MENSTESWLMNVRFKTRLNQPIRAAGRFWIPSHTHVYFSKPHWGLWGVNYEMKTDRSCIPESYRVACLKVLYLTCATVITTTFIVECILAHLVVQPYLHESAFTLTNCSYVHAHIVNHAVKCENRCSKDRSRFPCLQVLVRYTSRGANHTVILFDNIATYHQYKAFGCATSSCHHRDADNTAYVLRFEHRIKHRNHFECYIHSVHENEALLTKFYSAKTLFHVIFWPVGLFFTSIACVLFAYLVDRCRVWTGDQSMIV</sequence>
<reference evidence="9 10" key="1">
    <citation type="journal article" date="2018" name="Biotechnol. Adv.">
        <title>Improved genomic resources and new bioinformatic workflow for the carcinogenic parasite Clonorchis sinensis: Biotechnological implications.</title>
        <authorList>
            <person name="Wang D."/>
            <person name="Korhonen P.K."/>
            <person name="Gasser R.B."/>
            <person name="Young N.D."/>
        </authorList>
    </citation>
    <scope>NUCLEOTIDE SEQUENCE [LARGE SCALE GENOMIC DNA]</scope>
    <source>
        <strain evidence="9">Cs-k2</strain>
    </source>
</reference>
<evidence type="ECO:0000313" key="9">
    <source>
        <dbReference type="EMBL" id="KAG5442306.1"/>
    </source>
</evidence>
<dbReference type="AlphaFoldDB" id="A0A3R7CBH0"/>
<dbReference type="InParanoid" id="A0A3R7CBH0"/>
<accession>A0A3R7CBH0</accession>
<keyword evidence="6" id="KW-0472">Membrane</keyword>
<dbReference type="InterPro" id="IPR003930">
    <property type="entry name" value="K_chnl_Ca-activ_BK_bsu"/>
</dbReference>
<keyword evidence="5" id="KW-0406">Ion transport</keyword>
<evidence type="ECO:0000256" key="4">
    <source>
        <dbReference type="ARBA" id="ARBA00022989"/>
    </source>
</evidence>
<name>A0A3R7CBH0_CLOSI</name>
<dbReference type="OrthoDB" id="5962477at2759"/>
<keyword evidence="2" id="KW-0813">Transport</keyword>
<dbReference type="GO" id="GO:0005513">
    <property type="term" value="P:detection of calcium ion"/>
    <property type="evidence" value="ECO:0007669"/>
    <property type="project" value="TreeGrafter"/>
</dbReference>
<reference evidence="9 10" key="2">
    <citation type="journal article" date="2021" name="Genomics">
        <title>High-quality reference genome for Clonorchis sinensis.</title>
        <authorList>
            <person name="Young N.D."/>
            <person name="Stroehlein A.J."/>
            <person name="Kinkar L."/>
            <person name="Wang T."/>
            <person name="Sohn W.M."/>
            <person name="Chang B.C.H."/>
            <person name="Kaur P."/>
            <person name="Weisz D."/>
            <person name="Dudchenko O."/>
            <person name="Aiden E.L."/>
            <person name="Korhonen P.K."/>
            <person name="Gasser R.B."/>
        </authorList>
    </citation>
    <scope>NUCLEOTIDE SEQUENCE [LARGE SCALE GENOMIC DNA]</scope>
    <source>
        <strain evidence="9">Cs-k2</strain>
    </source>
</reference>
<dbReference type="PANTHER" id="PTHR10258">
    <property type="entry name" value="CALCIUM-ACTIVATED POTASSIUM CHANNEL SUBUNIT BETA"/>
    <property type="match status" value="1"/>
</dbReference>
<evidence type="ECO:0000256" key="7">
    <source>
        <dbReference type="ARBA" id="ARBA00023180"/>
    </source>
</evidence>
<evidence type="ECO:0008006" key="11">
    <source>
        <dbReference type="Google" id="ProtNLM"/>
    </source>
</evidence>
<gene>
    <name evidence="9" type="ORF">CSKR_109879</name>
</gene>
<evidence type="ECO:0000256" key="1">
    <source>
        <dbReference type="ARBA" id="ARBA00004141"/>
    </source>
</evidence>
<evidence type="ECO:0000256" key="3">
    <source>
        <dbReference type="ARBA" id="ARBA00022692"/>
    </source>
</evidence>
<evidence type="ECO:0000313" key="10">
    <source>
        <dbReference type="Proteomes" id="UP000286415"/>
    </source>
</evidence>
<evidence type="ECO:0000256" key="2">
    <source>
        <dbReference type="ARBA" id="ARBA00022448"/>
    </source>
</evidence>
<keyword evidence="3" id="KW-0812">Transmembrane</keyword>
<dbReference type="Pfam" id="PF03185">
    <property type="entry name" value="CaKB"/>
    <property type="match status" value="1"/>
</dbReference>
<proteinExistence type="predicted"/>
<dbReference type="GO" id="GO:0008076">
    <property type="term" value="C:voltage-gated potassium channel complex"/>
    <property type="evidence" value="ECO:0007669"/>
    <property type="project" value="TreeGrafter"/>
</dbReference>
<protein>
    <recommendedName>
        <fullName evidence="11">Calcium activated potassium channel subunit</fullName>
    </recommendedName>
</protein>
<dbReference type="EMBL" id="NIRI02000076">
    <property type="protein sequence ID" value="KAG5442306.1"/>
    <property type="molecule type" value="Genomic_DNA"/>
</dbReference>
<keyword evidence="7" id="KW-0325">Glycoprotein</keyword>
<dbReference type="PANTHER" id="PTHR10258:SF8">
    <property type="entry name" value="CALCIUM-ACTIVATED POTASSIUM CHANNEL BK ALPHA SUBUNIT DOMAIN-CONTAINING PROTEIN"/>
    <property type="match status" value="1"/>
</dbReference>
<keyword evidence="10" id="KW-1185">Reference proteome</keyword>
<dbReference type="Proteomes" id="UP000286415">
    <property type="component" value="Unassembled WGS sequence"/>
</dbReference>